<dbReference type="InterPro" id="IPR036291">
    <property type="entry name" value="NAD(P)-bd_dom_sf"/>
</dbReference>
<name>A0A0J8A6X5_9SPHN</name>
<dbReference type="RefSeq" id="WP_059153400.1">
    <property type="nucleotide sequence ID" value="NZ_KQ130459.1"/>
</dbReference>
<dbReference type="PATRIC" id="fig|1114963.3.peg.4675"/>
<dbReference type="AlphaFoldDB" id="A0A0J8A6X5"/>
<dbReference type="OrthoDB" id="9815825at2"/>
<dbReference type="PANTHER" id="PTHR43708">
    <property type="entry name" value="CONSERVED EXPRESSED OXIDOREDUCTASE (EUROFUNG)"/>
    <property type="match status" value="1"/>
</dbReference>
<dbReference type="SUPFAM" id="SSF51735">
    <property type="entry name" value="NAD(P)-binding Rossmann-fold domains"/>
    <property type="match status" value="1"/>
</dbReference>
<dbReference type="Gene3D" id="3.40.50.720">
    <property type="entry name" value="NAD(P)-binding Rossmann-like Domain"/>
    <property type="match status" value="1"/>
</dbReference>
<dbReference type="SUPFAM" id="SSF55347">
    <property type="entry name" value="Glyceraldehyde-3-phosphate dehydrogenase-like, C-terminal domain"/>
    <property type="match status" value="1"/>
</dbReference>
<feature type="domain" description="GFO/IDH/MocA-like oxidoreductase" evidence="2">
    <location>
        <begin position="143"/>
        <end position="272"/>
    </location>
</feature>
<proteinExistence type="predicted"/>
<sequence>MPDRIRMGLVGGGPGSFIGPVHRIAAELDGEIALVAGAFSRDAQRSAEAGRGYGIAPERAYPSIEAMLDAEAARADGIQFVTIATPNFHHLPAACAAMRAGIAVMSDKPMTATLDQARELAAVLAANPVPYGLTYTYSGYPLVREMRERIATGAIGAVRKVVVEYNQGWLAGAGEGKQAEWRLDPARSGEGGCIADIGVHAFHLAEFVTGLRVSRINADLGTVVQGRALDDDCQMFLRFEGGARGLLSASQVMTGEGNDLAIRIYGETGALRWSQENPNRFEWLKGEGGMEVVRAGDPGLSAIAMRGIRLPGGHPEGLLEALANLYRDFARDMRGEGGSLVPGIEDGLRGMALVAAAVAASRAESGWVDLKV</sequence>
<evidence type="ECO:0000313" key="3">
    <source>
        <dbReference type="EMBL" id="KMS51145.1"/>
    </source>
</evidence>
<accession>A0A0J8A6X5</accession>
<dbReference type="GO" id="GO:0000166">
    <property type="term" value="F:nucleotide binding"/>
    <property type="evidence" value="ECO:0007669"/>
    <property type="project" value="InterPro"/>
</dbReference>
<dbReference type="PANTHER" id="PTHR43708:SF3">
    <property type="entry name" value="OXIDOREDUCTASE"/>
    <property type="match status" value="1"/>
</dbReference>
<feature type="domain" description="Gfo/Idh/MocA-like oxidoreductase N-terminal" evidence="1">
    <location>
        <begin position="5"/>
        <end position="130"/>
    </location>
</feature>
<evidence type="ECO:0000313" key="4">
    <source>
        <dbReference type="Proteomes" id="UP000052268"/>
    </source>
</evidence>
<evidence type="ECO:0000259" key="2">
    <source>
        <dbReference type="Pfam" id="PF22725"/>
    </source>
</evidence>
<gene>
    <name evidence="3" type="ORF">V474_05165</name>
</gene>
<dbReference type="Proteomes" id="UP000052268">
    <property type="component" value="Unassembled WGS sequence"/>
</dbReference>
<dbReference type="Gene3D" id="3.30.360.10">
    <property type="entry name" value="Dihydrodipicolinate Reductase, domain 2"/>
    <property type="match status" value="1"/>
</dbReference>
<dbReference type="Pfam" id="PF22725">
    <property type="entry name" value="GFO_IDH_MocA_C3"/>
    <property type="match status" value="1"/>
</dbReference>
<dbReference type="InterPro" id="IPR055170">
    <property type="entry name" value="GFO_IDH_MocA-like_dom"/>
</dbReference>
<reference evidence="3 4" key="1">
    <citation type="journal article" date="2015" name="G3 (Bethesda)">
        <title>Insights into Ongoing Evolution of the Hexachlorocyclohexane Catabolic Pathway from Comparative Genomics of Ten Sphingomonadaceae Strains.</title>
        <authorList>
            <person name="Pearce S.L."/>
            <person name="Oakeshott J.G."/>
            <person name="Pandey G."/>
        </authorList>
    </citation>
    <scope>NUCLEOTIDE SEQUENCE [LARGE SCALE GENOMIC DNA]</scope>
    <source>
        <strain evidence="3 4">LL02</strain>
    </source>
</reference>
<dbReference type="Pfam" id="PF01408">
    <property type="entry name" value="GFO_IDH_MocA"/>
    <property type="match status" value="1"/>
</dbReference>
<protein>
    <submittedName>
        <fullName evidence="3">Oxidoreductase</fullName>
    </submittedName>
</protein>
<organism evidence="3 4">
    <name type="scientific">Novosphingobium barchaimii LL02</name>
    <dbReference type="NCBI Taxonomy" id="1114963"/>
    <lineage>
        <taxon>Bacteria</taxon>
        <taxon>Pseudomonadati</taxon>
        <taxon>Pseudomonadota</taxon>
        <taxon>Alphaproteobacteria</taxon>
        <taxon>Sphingomonadales</taxon>
        <taxon>Sphingomonadaceae</taxon>
        <taxon>Novosphingobium</taxon>
    </lineage>
</organism>
<dbReference type="EMBL" id="JACU01000013">
    <property type="protein sequence ID" value="KMS51145.1"/>
    <property type="molecule type" value="Genomic_DNA"/>
</dbReference>
<evidence type="ECO:0000259" key="1">
    <source>
        <dbReference type="Pfam" id="PF01408"/>
    </source>
</evidence>
<dbReference type="InterPro" id="IPR000683">
    <property type="entry name" value="Gfo/Idh/MocA-like_OxRdtase_N"/>
</dbReference>
<dbReference type="InterPro" id="IPR051317">
    <property type="entry name" value="Gfo/Idh/MocA_oxidoreduct"/>
</dbReference>
<comment type="caution">
    <text evidence="3">The sequence shown here is derived from an EMBL/GenBank/DDBJ whole genome shotgun (WGS) entry which is preliminary data.</text>
</comment>
<keyword evidence="4" id="KW-1185">Reference proteome</keyword>